<evidence type="ECO:0000256" key="8">
    <source>
        <dbReference type="ARBA" id="ARBA00023049"/>
    </source>
</evidence>
<dbReference type="GO" id="GO:0061578">
    <property type="term" value="F:K63-linked deubiquitinase activity"/>
    <property type="evidence" value="ECO:0007669"/>
    <property type="project" value="InterPro"/>
</dbReference>
<proteinExistence type="inferred from homology"/>
<evidence type="ECO:0000313" key="12">
    <source>
        <dbReference type="Proteomes" id="UP000758603"/>
    </source>
</evidence>
<feature type="region of interest" description="Disordered" evidence="9">
    <location>
        <begin position="179"/>
        <end position="202"/>
    </location>
</feature>
<gene>
    <name evidence="11" type="ORF">BKA67DRAFT_591152</name>
</gene>
<keyword evidence="5" id="KW-0833">Ubl conjugation pathway</keyword>
<name>A0A9P9A2A2_9PEZI</name>
<feature type="compositionally biased region" description="Polar residues" evidence="9">
    <location>
        <begin position="264"/>
        <end position="280"/>
    </location>
</feature>
<reference evidence="11" key="1">
    <citation type="journal article" date="2021" name="Nat. Commun.">
        <title>Genetic determinants of endophytism in the Arabidopsis root mycobiome.</title>
        <authorList>
            <person name="Mesny F."/>
            <person name="Miyauchi S."/>
            <person name="Thiergart T."/>
            <person name="Pickel B."/>
            <person name="Atanasova L."/>
            <person name="Karlsson M."/>
            <person name="Huettel B."/>
            <person name="Barry K.W."/>
            <person name="Haridas S."/>
            <person name="Chen C."/>
            <person name="Bauer D."/>
            <person name="Andreopoulos W."/>
            <person name="Pangilinan J."/>
            <person name="LaButti K."/>
            <person name="Riley R."/>
            <person name="Lipzen A."/>
            <person name="Clum A."/>
            <person name="Drula E."/>
            <person name="Henrissat B."/>
            <person name="Kohler A."/>
            <person name="Grigoriev I.V."/>
            <person name="Martin F.M."/>
            <person name="Hacquard S."/>
        </authorList>
    </citation>
    <scope>NUCLEOTIDE SEQUENCE</scope>
    <source>
        <strain evidence="11">MPI-SDFR-AT-0073</strain>
    </source>
</reference>
<evidence type="ECO:0000259" key="10">
    <source>
        <dbReference type="PROSITE" id="PS50249"/>
    </source>
</evidence>
<dbReference type="GO" id="GO:0046872">
    <property type="term" value="F:metal ion binding"/>
    <property type="evidence" value="ECO:0007669"/>
    <property type="project" value="UniProtKB-KW"/>
</dbReference>
<dbReference type="GO" id="GO:0005768">
    <property type="term" value="C:endosome"/>
    <property type="evidence" value="ECO:0007669"/>
    <property type="project" value="TreeGrafter"/>
</dbReference>
<dbReference type="PANTHER" id="PTHR12947">
    <property type="entry name" value="AMSH-LIKE PROTEASE"/>
    <property type="match status" value="1"/>
</dbReference>
<keyword evidence="8" id="KW-0482">Metalloprotease</keyword>
<dbReference type="Gene3D" id="1.20.58.80">
    <property type="entry name" value="Phosphotransferase system, lactose/cellobiose-type IIA subunit"/>
    <property type="match status" value="1"/>
</dbReference>
<dbReference type="FunFam" id="3.40.140.10:FF:000033">
    <property type="entry name" value="AMSH-like protease sst2"/>
    <property type="match status" value="1"/>
</dbReference>
<comment type="cofactor">
    <cofactor evidence="1">
        <name>Zn(2+)</name>
        <dbReference type="ChEBI" id="CHEBI:29105"/>
    </cofactor>
</comment>
<evidence type="ECO:0000256" key="9">
    <source>
        <dbReference type="SAM" id="MobiDB-lite"/>
    </source>
</evidence>
<dbReference type="Pfam" id="PF08969">
    <property type="entry name" value="USP8_dimer"/>
    <property type="match status" value="1"/>
</dbReference>
<dbReference type="Proteomes" id="UP000758603">
    <property type="component" value="Unassembled WGS sequence"/>
</dbReference>
<dbReference type="GO" id="GO:0070536">
    <property type="term" value="P:protein K63-linked deubiquitination"/>
    <property type="evidence" value="ECO:0007669"/>
    <property type="project" value="InterPro"/>
</dbReference>
<organism evidence="11 12">
    <name type="scientific">Truncatella angustata</name>
    <dbReference type="NCBI Taxonomy" id="152316"/>
    <lineage>
        <taxon>Eukaryota</taxon>
        <taxon>Fungi</taxon>
        <taxon>Dikarya</taxon>
        <taxon>Ascomycota</taxon>
        <taxon>Pezizomycotina</taxon>
        <taxon>Sordariomycetes</taxon>
        <taxon>Xylariomycetidae</taxon>
        <taxon>Amphisphaeriales</taxon>
        <taxon>Sporocadaceae</taxon>
        <taxon>Truncatella</taxon>
    </lineage>
</organism>
<dbReference type="EMBL" id="JAGPXC010000002">
    <property type="protein sequence ID" value="KAH6657981.1"/>
    <property type="molecule type" value="Genomic_DNA"/>
</dbReference>
<keyword evidence="6" id="KW-0378">Hydrolase</keyword>
<dbReference type="InterPro" id="IPR037518">
    <property type="entry name" value="MPN"/>
</dbReference>
<dbReference type="PANTHER" id="PTHR12947:SF13">
    <property type="entry name" value="FI19924P1"/>
    <property type="match status" value="1"/>
</dbReference>
<dbReference type="AlphaFoldDB" id="A0A9P9A2A2"/>
<dbReference type="Gene3D" id="3.40.140.10">
    <property type="entry name" value="Cytidine Deaminase, domain 2"/>
    <property type="match status" value="1"/>
</dbReference>
<sequence length="562" mass="63915">MNVDDANRPMSVKEISRNASDYKFTTALSLQTWLRTAKTLDREARSYLRDGNFPKAYMLYIRESDLIMNSLPKHPDSKTKEGKKLLAQAFRGLTDVMENMEKIRPIITKDYEEWEAEAAKRQALRAKQKADKQSSAPAKTLTDYDKYAARDPTLSSRAKVLDAGDHLDLAVDLATKEFSRRDADKRASRRAGRSAEEEQSRRTAGFWNNWTDELSKRQEEDEEIFRRKMESSRAQQGVEDNHIHDFVQKMGRAEREREGISAPHINSNTTATYNYPSISRSAPVLYDPRVPTTDREPTPQPPRPPKDFIPARYEEHTPSLPELPSKELLWPLPTPENFQNGPSRPPKESALPAEPPKKKSNREHLTFKPAAYLENNEPVRYVIFPSRMREDFLRLAADNTRRGLEMCGVLCGTSVNNALFVRCLVIPEQKCTSDTCETENEGALFDYCEKEDLIQLGWIHTHPTQTCFMSSRDLHTQAGYQIMLPESIAIVCAPTDNPSYGIFRLTNPPGLPHILQCTQSSTFHPHSVDNLYTSAGKTSGGHVLETDGLDYQVCDLRPSTRH</sequence>
<evidence type="ECO:0000313" key="11">
    <source>
        <dbReference type="EMBL" id="KAH6657981.1"/>
    </source>
</evidence>
<accession>A0A9P9A2A2</accession>
<evidence type="ECO:0000256" key="6">
    <source>
        <dbReference type="ARBA" id="ARBA00022801"/>
    </source>
</evidence>
<keyword evidence="12" id="KW-1185">Reference proteome</keyword>
<dbReference type="GeneID" id="70133571"/>
<dbReference type="OrthoDB" id="3640at2759"/>
<dbReference type="SUPFAM" id="SSF140856">
    <property type="entry name" value="USP8 N-terminal domain-like"/>
    <property type="match status" value="1"/>
</dbReference>
<dbReference type="PROSITE" id="PS50249">
    <property type="entry name" value="MPN"/>
    <property type="match status" value="1"/>
</dbReference>
<feature type="compositionally biased region" description="Low complexity" evidence="9">
    <location>
        <begin position="318"/>
        <end position="331"/>
    </location>
</feature>
<dbReference type="SUPFAM" id="SSF102712">
    <property type="entry name" value="JAB1/MPN domain"/>
    <property type="match status" value="1"/>
</dbReference>
<keyword evidence="3" id="KW-0645">Protease</keyword>
<dbReference type="CDD" id="cd08066">
    <property type="entry name" value="MPN_AMSH_like"/>
    <property type="match status" value="1"/>
</dbReference>
<comment type="caution">
    <text evidence="11">The sequence shown here is derived from an EMBL/GenBank/DDBJ whole genome shotgun (WGS) entry which is preliminary data.</text>
</comment>
<protein>
    <recommendedName>
        <fullName evidence="10">MPN domain-containing protein</fullName>
    </recommendedName>
</protein>
<evidence type="ECO:0000256" key="5">
    <source>
        <dbReference type="ARBA" id="ARBA00022786"/>
    </source>
</evidence>
<dbReference type="GO" id="GO:0016020">
    <property type="term" value="C:membrane"/>
    <property type="evidence" value="ECO:0007669"/>
    <property type="project" value="TreeGrafter"/>
</dbReference>
<feature type="domain" description="MPN" evidence="10">
    <location>
        <begin position="382"/>
        <end position="509"/>
    </location>
</feature>
<dbReference type="Pfam" id="PF01398">
    <property type="entry name" value="JAB"/>
    <property type="match status" value="1"/>
</dbReference>
<feature type="region of interest" description="Disordered" evidence="9">
    <location>
        <begin position="250"/>
        <end position="362"/>
    </location>
</feature>
<keyword evidence="7" id="KW-0862">Zinc</keyword>
<dbReference type="SMART" id="SM00232">
    <property type="entry name" value="JAB_MPN"/>
    <property type="match status" value="1"/>
</dbReference>
<evidence type="ECO:0000256" key="4">
    <source>
        <dbReference type="ARBA" id="ARBA00022723"/>
    </source>
</evidence>
<dbReference type="InterPro" id="IPR015063">
    <property type="entry name" value="USP8_dimer"/>
</dbReference>
<feature type="compositionally biased region" description="Basic and acidic residues" evidence="9">
    <location>
        <begin position="250"/>
        <end position="259"/>
    </location>
</feature>
<dbReference type="InterPro" id="IPR000555">
    <property type="entry name" value="JAMM/MPN+_dom"/>
</dbReference>
<comment type="similarity">
    <text evidence="2">Belongs to the peptidase M67C family.</text>
</comment>
<keyword evidence="4" id="KW-0479">Metal-binding</keyword>
<evidence type="ECO:0000256" key="1">
    <source>
        <dbReference type="ARBA" id="ARBA00001947"/>
    </source>
</evidence>
<dbReference type="GO" id="GO:0006508">
    <property type="term" value="P:proteolysis"/>
    <property type="evidence" value="ECO:0007669"/>
    <property type="project" value="UniProtKB-KW"/>
</dbReference>
<evidence type="ECO:0000256" key="2">
    <source>
        <dbReference type="ARBA" id="ARBA00010981"/>
    </source>
</evidence>
<evidence type="ECO:0000256" key="3">
    <source>
        <dbReference type="ARBA" id="ARBA00022670"/>
    </source>
</evidence>
<evidence type="ECO:0000256" key="7">
    <source>
        <dbReference type="ARBA" id="ARBA00022833"/>
    </source>
</evidence>
<dbReference type="RefSeq" id="XP_045962215.1">
    <property type="nucleotide sequence ID" value="XM_046104680.1"/>
</dbReference>
<dbReference type="GO" id="GO:0140492">
    <property type="term" value="F:metal-dependent deubiquitinase activity"/>
    <property type="evidence" value="ECO:0007669"/>
    <property type="project" value="InterPro"/>
</dbReference>
<dbReference type="InterPro" id="IPR044098">
    <property type="entry name" value="STAMBP/STALP-like_MPN"/>
</dbReference>